<evidence type="ECO:0000259" key="6">
    <source>
        <dbReference type="Pfam" id="PF08281"/>
    </source>
</evidence>
<comment type="similarity">
    <text evidence="1">Belongs to the sigma-70 factor family. ECF subfamily.</text>
</comment>
<organism evidence="7 8">
    <name type="scientific">Streptomyces amritsarensis</name>
    <dbReference type="NCBI Taxonomy" id="681158"/>
    <lineage>
        <taxon>Bacteria</taxon>
        <taxon>Bacillati</taxon>
        <taxon>Actinomycetota</taxon>
        <taxon>Actinomycetes</taxon>
        <taxon>Kitasatosporales</taxon>
        <taxon>Streptomycetaceae</taxon>
        <taxon>Streptomyces</taxon>
    </lineage>
</organism>
<keyword evidence="5" id="KW-0804">Transcription</keyword>
<dbReference type="PANTHER" id="PTHR43133:SF8">
    <property type="entry name" value="RNA POLYMERASE SIGMA FACTOR HI_1459-RELATED"/>
    <property type="match status" value="1"/>
</dbReference>
<keyword evidence="2" id="KW-0805">Transcription regulation</keyword>
<evidence type="ECO:0000256" key="3">
    <source>
        <dbReference type="ARBA" id="ARBA00023082"/>
    </source>
</evidence>
<dbReference type="CDD" id="cd06171">
    <property type="entry name" value="Sigma70_r4"/>
    <property type="match status" value="1"/>
</dbReference>
<proteinExistence type="inferred from homology"/>
<dbReference type="InterPro" id="IPR039425">
    <property type="entry name" value="RNA_pol_sigma-70-like"/>
</dbReference>
<protein>
    <submittedName>
        <fullName evidence="7">RNA polymerase subunit sigma</fullName>
    </submittedName>
</protein>
<evidence type="ECO:0000313" key="8">
    <source>
        <dbReference type="Proteomes" id="UP000187151"/>
    </source>
</evidence>
<evidence type="ECO:0000256" key="2">
    <source>
        <dbReference type="ARBA" id="ARBA00023015"/>
    </source>
</evidence>
<dbReference type="InterPro" id="IPR014284">
    <property type="entry name" value="RNA_pol_sigma-70_dom"/>
</dbReference>
<evidence type="ECO:0000313" key="7">
    <source>
        <dbReference type="EMBL" id="OLZ58238.1"/>
    </source>
</evidence>
<accession>A0ABX3FW09</accession>
<dbReference type="Proteomes" id="UP000187151">
    <property type="component" value="Unassembled WGS sequence"/>
</dbReference>
<feature type="domain" description="RNA polymerase sigma factor 70 region 4 type 2" evidence="6">
    <location>
        <begin position="129"/>
        <end position="179"/>
    </location>
</feature>
<gene>
    <name evidence="7" type="ORF">AVW11_28440</name>
</gene>
<dbReference type="EMBL" id="MQUR01000088">
    <property type="protein sequence ID" value="OLZ58238.1"/>
    <property type="molecule type" value="Genomic_DNA"/>
</dbReference>
<sequence length="195" mass="21843">MGELMTDAEYDPFGEQAVSSELAGVMPVEFVAFHSQNHVAYLEYAHLELGGDAAPVVVEDVFIFLLAVWPDALQEANLQAFAWAQLREHVERYRARQVVPVALVDTARYAALRRGSRRQLELIESRSGVYEAIAELPDRHYDVVLLTYLMGLETPEVAQRMGIAVGTVRSHLHTARRMLAKKIGIDLNPGEEKDL</sequence>
<dbReference type="InterPro" id="IPR036388">
    <property type="entry name" value="WH-like_DNA-bd_sf"/>
</dbReference>
<dbReference type="Gene3D" id="1.10.10.10">
    <property type="entry name" value="Winged helix-like DNA-binding domain superfamily/Winged helix DNA-binding domain"/>
    <property type="match status" value="1"/>
</dbReference>
<dbReference type="Pfam" id="PF08281">
    <property type="entry name" value="Sigma70_r4_2"/>
    <property type="match status" value="1"/>
</dbReference>
<dbReference type="PANTHER" id="PTHR43133">
    <property type="entry name" value="RNA POLYMERASE ECF-TYPE SIGMA FACTO"/>
    <property type="match status" value="1"/>
</dbReference>
<keyword evidence="4" id="KW-0238">DNA-binding</keyword>
<comment type="caution">
    <text evidence="7">The sequence shown here is derived from an EMBL/GenBank/DDBJ whole genome shotgun (WGS) entry which is preliminary data.</text>
</comment>
<dbReference type="NCBIfam" id="TIGR02937">
    <property type="entry name" value="sigma70-ECF"/>
    <property type="match status" value="1"/>
</dbReference>
<reference evidence="7 8" key="1">
    <citation type="submission" date="2016-01" db="EMBL/GenBank/DDBJ databases">
        <title>Streptomyces amritsarensis strain MTCC 11845 genome sequencing and assembly.</title>
        <authorList>
            <person name="Sharma D."/>
            <person name="Nair G.R."/>
            <person name="Kaur G."/>
            <person name="Manhas R.K."/>
            <person name="Mayilraj S."/>
        </authorList>
    </citation>
    <scope>NUCLEOTIDE SEQUENCE [LARGE SCALE GENOMIC DNA]</scope>
    <source>
        <strain evidence="7 8">MTCC 11845</strain>
    </source>
</reference>
<evidence type="ECO:0000256" key="1">
    <source>
        <dbReference type="ARBA" id="ARBA00010641"/>
    </source>
</evidence>
<dbReference type="InterPro" id="IPR013249">
    <property type="entry name" value="RNA_pol_sigma70_r4_t2"/>
</dbReference>
<dbReference type="InterPro" id="IPR013324">
    <property type="entry name" value="RNA_pol_sigma_r3/r4-like"/>
</dbReference>
<evidence type="ECO:0000256" key="5">
    <source>
        <dbReference type="ARBA" id="ARBA00023163"/>
    </source>
</evidence>
<keyword evidence="8" id="KW-1185">Reference proteome</keyword>
<evidence type="ECO:0000256" key="4">
    <source>
        <dbReference type="ARBA" id="ARBA00023125"/>
    </source>
</evidence>
<keyword evidence="3" id="KW-0731">Sigma factor</keyword>
<name>A0ABX3FW09_9ACTN</name>
<dbReference type="SUPFAM" id="SSF88659">
    <property type="entry name" value="Sigma3 and sigma4 domains of RNA polymerase sigma factors"/>
    <property type="match status" value="1"/>
</dbReference>